<evidence type="ECO:0000256" key="6">
    <source>
        <dbReference type="ARBA" id="ARBA00023136"/>
    </source>
</evidence>
<evidence type="ECO:0000256" key="7">
    <source>
        <dbReference type="ARBA" id="ARBA00033728"/>
    </source>
</evidence>
<dbReference type="GO" id="GO:0010008">
    <property type="term" value="C:endosome membrane"/>
    <property type="evidence" value="ECO:0007669"/>
    <property type="project" value="UniProtKB-SubCell"/>
</dbReference>
<proteinExistence type="inferred from homology"/>
<reference evidence="12 13" key="1">
    <citation type="submission" date="2016-07" db="EMBL/GenBank/DDBJ databases">
        <title>Pervasive Adenine N6-methylation of Active Genes in Fungi.</title>
        <authorList>
            <consortium name="DOE Joint Genome Institute"/>
            <person name="Mondo S.J."/>
            <person name="Dannebaum R.O."/>
            <person name="Kuo R.C."/>
            <person name="Labutti K."/>
            <person name="Haridas S."/>
            <person name="Kuo A."/>
            <person name="Salamov A."/>
            <person name="Ahrendt S.R."/>
            <person name="Lipzen A."/>
            <person name="Sullivan W."/>
            <person name="Andreopoulos W.B."/>
            <person name="Clum A."/>
            <person name="Lindquist E."/>
            <person name="Daum C."/>
            <person name="Ramamoorthy G.K."/>
            <person name="Gryganskyi A."/>
            <person name="Culley D."/>
            <person name="Magnuson J.K."/>
            <person name="James T.Y."/>
            <person name="O'Malley M.A."/>
            <person name="Stajich J.E."/>
            <person name="Spatafora J.W."/>
            <person name="Visel A."/>
            <person name="Grigoriev I.V."/>
        </authorList>
    </citation>
    <scope>NUCLEOTIDE SEQUENCE [LARGE SCALE GENOMIC DNA]</scope>
    <source>
        <strain evidence="12 13">68-887.2</strain>
    </source>
</reference>
<dbReference type="Gene3D" id="3.30.1520.10">
    <property type="entry name" value="Phox-like domain"/>
    <property type="match status" value="1"/>
</dbReference>
<evidence type="ECO:0000313" key="13">
    <source>
        <dbReference type="Proteomes" id="UP000193986"/>
    </source>
</evidence>
<accession>A0A1Y2B1F2</accession>
<protein>
    <recommendedName>
        <fullName evidence="8">Endosomal/vacuolar adapter protein YPT35</fullName>
    </recommendedName>
    <alternativeName>
        <fullName evidence="9">PX domain-containing protein YPT35</fullName>
    </alternativeName>
</protein>
<evidence type="ECO:0000256" key="3">
    <source>
        <dbReference type="ARBA" id="ARBA00007426"/>
    </source>
</evidence>
<dbReference type="InterPro" id="IPR037917">
    <property type="entry name" value="Ypt35_PX"/>
</dbReference>
<dbReference type="SUPFAM" id="SSF64268">
    <property type="entry name" value="PX domain"/>
    <property type="match status" value="1"/>
</dbReference>
<evidence type="ECO:0000313" key="12">
    <source>
        <dbReference type="EMBL" id="ORY28632.1"/>
    </source>
</evidence>
<comment type="subcellular location">
    <subcellularLocation>
        <location evidence="2">Endosome</location>
    </subcellularLocation>
    <subcellularLocation>
        <location evidence="1">Vacuole membrane</location>
        <topology evidence="1">Peripheral membrane protein</topology>
    </subcellularLocation>
</comment>
<dbReference type="CDD" id="cd07280">
    <property type="entry name" value="PX_YPT35"/>
    <property type="match status" value="1"/>
</dbReference>
<keyword evidence="13" id="KW-1185">Reference proteome</keyword>
<dbReference type="EMBL" id="MCFC01000030">
    <property type="protein sequence ID" value="ORY28632.1"/>
    <property type="molecule type" value="Genomic_DNA"/>
</dbReference>
<comment type="caution">
    <text evidence="12">The sequence shown here is derived from an EMBL/GenBank/DDBJ whole genome shotgun (WGS) entry which is preliminary data.</text>
</comment>
<evidence type="ECO:0000256" key="2">
    <source>
        <dbReference type="ARBA" id="ARBA00004177"/>
    </source>
</evidence>
<dbReference type="InterPro" id="IPR036871">
    <property type="entry name" value="PX_dom_sf"/>
</dbReference>
<dbReference type="AlphaFoldDB" id="A0A1Y2B1F2"/>
<name>A0A1Y2B1F2_9TREE</name>
<dbReference type="PANTHER" id="PTHR10555">
    <property type="entry name" value="SORTING NEXIN"/>
    <property type="match status" value="1"/>
</dbReference>
<comment type="similarity">
    <text evidence="3">Belongs to the YPT35 family.</text>
</comment>
<gene>
    <name evidence="12" type="ORF">BCR39DRAFT_559446</name>
</gene>
<dbReference type="SMART" id="SM00312">
    <property type="entry name" value="PX"/>
    <property type="match status" value="1"/>
</dbReference>
<evidence type="ECO:0000256" key="5">
    <source>
        <dbReference type="ARBA" id="ARBA00022753"/>
    </source>
</evidence>
<organism evidence="12 13">
    <name type="scientific">Naematelia encephala</name>
    <dbReference type="NCBI Taxonomy" id="71784"/>
    <lineage>
        <taxon>Eukaryota</taxon>
        <taxon>Fungi</taxon>
        <taxon>Dikarya</taxon>
        <taxon>Basidiomycota</taxon>
        <taxon>Agaricomycotina</taxon>
        <taxon>Tremellomycetes</taxon>
        <taxon>Tremellales</taxon>
        <taxon>Naemateliaceae</taxon>
        <taxon>Naematelia</taxon>
    </lineage>
</organism>
<comment type="function">
    <text evidence="7">Recruits the lipid transfer protein VPS13 to endosomal and vacuolar membranes.</text>
</comment>
<keyword evidence="4" id="KW-0926">Vacuole</keyword>
<sequence length="220" mass="24083">MSRTGSAVALSPSPSISSLTSEEEAFDHTVRIQPESTSILGLREMASLKRLERDNQAASRRDAMSKRKIELLKAVHPSLKSGEGGDQGKAGRVSPVSGTFASDVRIRGWKMVGGRTWSDKAKVGAYVVYEIEIVLRSGGSMEILKRYTDFVVLRTALKAAYPHLRQAIPQLPGKSHLSKFNPDFLADRQPRLQRFLRTVLLHPEMGRGGQGSVVGGWVTG</sequence>
<dbReference type="PROSITE" id="PS50195">
    <property type="entry name" value="PX"/>
    <property type="match status" value="1"/>
</dbReference>
<evidence type="ECO:0000256" key="4">
    <source>
        <dbReference type="ARBA" id="ARBA00022554"/>
    </source>
</evidence>
<keyword evidence="5" id="KW-0967">Endosome</keyword>
<dbReference type="InterPro" id="IPR001683">
    <property type="entry name" value="PX_dom"/>
</dbReference>
<evidence type="ECO:0000256" key="1">
    <source>
        <dbReference type="ARBA" id="ARBA00004148"/>
    </source>
</evidence>
<keyword evidence="6" id="KW-0472">Membrane</keyword>
<dbReference type="PANTHER" id="PTHR10555:SF170">
    <property type="entry name" value="FI18122P1"/>
    <property type="match status" value="1"/>
</dbReference>
<dbReference type="InParanoid" id="A0A1Y2B1F2"/>
<dbReference type="OrthoDB" id="10254720at2759"/>
<dbReference type="Pfam" id="PF00787">
    <property type="entry name" value="PX"/>
    <property type="match status" value="1"/>
</dbReference>
<dbReference type="GO" id="GO:0005774">
    <property type="term" value="C:vacuolar membrane"/>
    <property type="evidence" value="ECO:0007669"/>
    <property type="project" value="UniProtKB-SubCell"/>
</dbReference>
<evidence type="ECO:0000256" key="8">
    <source>
        <dbReference type="ARBA" id="ARBA00033774"/>
    </source>
</evidence>
<dbReference type="STRING" id="71784.A0A1Y2B1F2"/>
<dbReference type="Proteomes" id="UP000193986">
    <property type="component" value="Unassembled WGS sequence"/>
</dbReference>
<evidence type="ECO:0000259" key="11">
    <source>
        <dbReference type="PROSITE" id="PS50195"/>
    </source>
</evidence>
<feature type="compositionally biased region" description="Low complexity" evidence="10">
    <location>
        <begin position="1"/>
        <end position="20"/>
    </location>
</feature>
<evidence type="ECO:0000256" key="10">
    <source>
        <dbReference type="SAM" id="MobiDB-lite"/>
    </source>
</evidence>
<evidence type="ECO:0000256" key="9">
    <source>
        <dbReference type="ARBA" id="ARBA00033785"/>
    </source>
</evidence>
<feature type="domain" description="PX" evidence="11">
    <location>
        <begin position="107"/>
        <end position="220"/>
    </location>
</feature>
<dbReference type="GO" id="GO:0032266">
    <property type="term" value="F:phosphatidylinositol-3-phosphate binding"/>
    <property type="evidence" value="ECO:0007669"/>
    <property type="project" value="InterPro"/>
</dbReference>
<feature type="region of interest" description="Disordered" evidence="10">
    <location>
        <begin position="1"/>
        <end position="27"/>
    </location>
</feature>